<accession>A0A0A2C9N6</accession>
<keyword evidence="1" id="KW-0812">Transmembrane</keyword>
<sequence length="57" mass="6221">MTTFRERINSHLPIVLQLLSTASLVVIALSAICGSQSLKRLSSAHEMPSSAEVHHDH</sequence>
<keyword evidence="1" id="KW-1133">Transmembrane helix</keyword>
<reference evidence="3" key="1">
    <citation type="journal article" date="2014" name="Sci. Data">
        <title>Genomes of diverse isolates of the marine cyanobacterium Prochlorococcus.</title>
        <authorList>
            <person name="Biller S."/>
            <person name="Berube P."/>
            <person name="Thompson J."/>
            <person name="Kelly L."/>
            <person name="Roggensack S."/>
            <person name="Awad L."/>
            <person name="Roache-Johnson K."/>
            <person name="Ding H."/>
            <person name="Giovannoni S.J."/>
            <person name="Moore L.R."/>
            <person name="Chisholm S.W."/>
        </authorList>
    </citation>
    <scope>NUCLEOTIDE SEQUENCE [LARGE SCALE GENOMIC DNA]</scope>
    <source>
        <strain evidence="3">PAC1</strain>
    </source>
</reference>
<dbReference type="AlphaFoldDB" id="A0A0A2C9N6"/>
<gene>
    <name evidence="2" type="ORF">EV03_0155</name>
</gene>
<keyword evidence="1" id="KW-0472">Membrane</keyword>
<protein>
    <recommendedName>
        <fullName evidence="4">Protein family PM-10</fullName>
    </recommendedName>
</protein>
<dbReference type="Proteomes" id="UP000030392">
    <property type="component" value="Unassembled WGS sequence"/>
</dbReference>
<evidence type="ECO:0000256" key="1">
    <source>
        <dbReference type="SAM" id="Phobius"/>
    </source>
</evidence>
<evidence type="ECO:0008006" key="4">
    <source>
        <dbReference type="Google" id="ProtNLM"/>
    </source>
</evidence>
<dbReference type="RefSeq" id="WP_011294572.1">
    <property type="nucleotide sequence ID" value="NZ_CP138967.1"/>
</dbReference>
<feature type="transmembrane region" description="Helical" evidence="1">
    <location>
        <begin position="12"/>
        <end position="33"/>
    </location>
</feature>
<proteinExistence type="predicted"/>
<comment type="caution">
    <text evidence="2">The sequence shown here is derived from an EMBL/GenBank/DDBJ whole genome shotgun (WGS) entry which is preliminary data.</text>
</comment>
<evidence type="ECO:0000313" key="3">
    <source>
        <dbReference type="Proteomes" id="UP000030392"/>
    </source>
</evidence>
<dbReference type="EMBL" id="JNAX01000003">
    <property type="protein sequence ID" value="KGG22262.1"/>
    <property type="molecule type" value="Genomic_DNA"/>
</dbReference>
<name>A0A0A2C9N6_PROMR</name>
<evidence type="ECO:0000313" key="2">
    <source>
        <dbReference type="EMBL" id="KGG22262.1"/>
    </source>
</evidence>
<organism evidence="2 3">
    <name type="scientific">Prochlorococcus marinus str. PAC1</name>
    <dbReference type="NCBI Taxonomy" id="59924"/>
    <lineage>
        <taxon>Bacteria</taxon>
        <taxon>Bacillati</taxon>
        <taxon>Cyanobacteriota</taxon>
        <taxon>Cyanophyceae</taxon>
        <taxon>Synechococcales</taxon>
        <taxon>Prochlorococcaceae</taxon>
        <taxon>Prochlorococcus</taxon>
    </lineage>
</organism>